<dbReference type="Proteomes" id="UP000242219">
    <property type="component" value="Unassembled WGS sequence"/>
</dbReference>
<evidence type="ECO:0000313" key="2">
    <source>
        <dbReference type="EMBL" id="OQD46560.1"/>
    </source>
</evidence>
<keyword evidence="1" id="KW-0812">Transmembrane</keyword>
<keyword evidence="1" id="KW-0472">Membrane</keyword>
<name>A0A1V6M2G9_9BACT</name>
<reference evidence="2 3" key="1">
    <citation type="journal article" date="2016" name="Genome Announc.">
        <title>Draft Genome Sequence of the Anaerobic Ammonium-Oxidizing Bacterium 'Candidatus Brocadia sp. 40'.</title>
        <authorList>
            <person name="Ali M."/>
            <person name="Haroon M.F."/>
            <person name="Narita Y."/>
            <person name="Zhang L."/>
            <person name="Rangel Shaw D."/>
            <person name="Okabe S."/>
            <person name="Saikaly P.E."/>
        </authorList>
    </citation>
    <scope>NUCLEOTIDE SEQUENCE [LARGE SCALE GENOMIC DNA]</scope>
    <source>
        <strain evidence="2 3">40</strain>
    </source>
</reference>
<sequence length="111" mass="12570">MPFFGISGYLLLIVPGKFFCFINNLIIPLITAKRSFSLFKIHAVFITKSTFLPKIFLFIFPLLLADASIILNFLYGCCVIKITLPGEQDKKSTGSFLKNLQQFNFLKKPSV</sequence>
<keyword evidence="3" id="KW-1185">Reference proteome</keyword>
<evidence type="ECO:0000256" key="1">
    <source>
        <dbReference type="SAM" id="Phobius"/>
    </source>
</evidence>
<dbReference type="AlphaFoldDB" id="A0A1V6M2G9"/>
<evidence type="ECO:0000313" key="3">
    <source>
        <dbReference type="Proteomes" id="UP000242219"/>
    </source>
</evidence>
<organism evidence="2 3">
    <name type="scientific">Candidatus Brocadia sapporoensis</name>
    <dbReference type="NCBI Taxonomy" id="392547"/>
    <lineage>
        <taxon>Bacteria</taxon>
        <taxon>Pseudomonadati</taxon>
        <taxon>Planctomycetota</taxon>
        <taxon>Candidatus Brocadiia</taxon>
        <taxon>Candidatus Brocadiales</taxon>
        <taxon>Candidatus Brocadiaceae</taxon>
        <taxon>Candidatus Brocadia</taxon>
    </lineage>
</organism>
<accession>A0A1V6M2G9</accession>
<feature type="transmembrane region" description="Helical" evidence="1">
    <location>
        <begin position="51"/>
        <end position="75"/>
    </location>
</feature>
<feature type="transmembrane region" description="Helical" evidence="1">
    <location>
        <begin position="6"/>
        <end position="30"/>
    </location>
</feature>
<protein>
    <submittedName>
        <fullName evidence="2">Uncharacterized protein</fullName>
    </submittedName>
</protein>
<keyword evidence="1" id="KW-1133">Transmembrane helix</keyword>
<dbReference type="EMBL" id="MJUW02000028">
    <property type="protein sequence ID" value="OQD46560.1"/>
    <property type="molecule type" value="Genomic_DNA"/>
</dbReference>
<comment type="caution">
    <text evidence="2">The sequence shown here is derived from an EMBL/GenBank/DDBJ whole genome shotgun (WGS) entry which is preliminary data.</text>
</comment>
<gene>
    <name evidence="2" type="ORF">BIY37_02610</name>
</gene>
<proteinExistence type="predicted"/>